<dbReference type="AlphaFoldDB" id="A0A8B8D2T4"/>
<evidence type="ECO:0000256" key="1">
    <source>
        <dbReference type="SAM" id="SignalP"/>
    </source>
</evidence>
<protein>
    <submittedName>
        <fullName evidence="4">Uncharacterized protein LOC111123780</fullName>
    </submittedName>
</protein>
<keyword evidence="1" id="KW-0732">Signal</keyword>
<keyword evidence="3" id="KW-1185">Reference proteome</keyword>
<dbReference type="PANTHER" id="PTHR22801:SF63">
    <property type="entry name" value="C-TYPE LECTIN DOMAIN-CONTAINING PROTEIN"/>
    <property type="match status" value="1"/>
</dbReference>
<dbReference type="InterPro" id="IPR016186">
    <property type="entry name" value="C-type_lectin-like/link_sf"/>
</dbReference>
<dbReference type="SUPFAM" id="SSF56436">
    <property type="entry name" value="C-type lectin-like"/>
    <property type="match status" value="1"/>
</dbReference>
<name>A0A8B8D2T4_CRAVI</name>
<dbReference type="PROSITE" id="PS50041">
    <property type="entry name" value="C_TYPE_LECTIN_2"/>
    <property type="match status" value="1"/>
</dbReference>
<dbReference type="InterPro" id="IPR001304">
    <property type="entry name" value="C-type_lectin-like"/>
</dbReference>
<evidence type="ECO:0000313" key="4">
    <source>
        <dbReference type="RefSeq" id="XP_022322050.1"/>
    </source>
</evidence>
<dbReference type="KEGG" id="cvn:111123780"/>
<feature type="signal peptide" evidence="1">
    <location>
        <begin position="1"/>
        <end position="20"/>
    </location>
</feature>
<dbReference type="OrthoDB" id="6047911at2759"/>
<evidence type="ECO:0000313" key="3">
    <source>
        <dbReference type="Proteomes" id="UP000694844"/>
    </source>
</evidence>
<dbReference type="Proteomes" id="UP000694844">
    <property type="component" value="Chromosome 3"/>
</dbReference>
<dbReference type="Pfam" id="PF00059">
    <property type="entry name" value="Lectin_C"/>
    <property type="match status" value="1"/>
</dbReference>
<proteinExistence type="predicted"/>
<organism evidence="3 4">
    <name type="scientific">Crassostrea virginica</name>
    <name type="common">Eastern oyster</name>
    <dbReference type="NCBI Taxonomy" id="6565"/>
    <lineage>
        <taxon>Eukaryota</taxon>
        <taxon>Metazoa</taxon>
        <taxon>Spiralia</taxon>
        <taxon>Lophotrochozoa</taxon>
        <taxon>Mollusca</taxon>
        <taxon>Bivalvia</taxon>
        <taxon>Autobranchia</taxon>
        <taxon>Pteriomorphia</taxon>
        <taxon>Ostreida</taxon>
        <taxon>Ostreoidea</taxon>
        <taxon>Ostreidae</taxon>
        <taxon>Crassostrea</taxon>
    </lineage>
</organism>
<accession>A0A8B8D2T4</accession>
<dbReference type="PANTHER" id="PTHR22801">
    <property type="entry name" value="LITHOSTATHINE"/>
    <property type="match status" value="1"/>
</dbReference>
<dbReference type="Pfam" id="PF25900">
    <property type="entry name" value="PAPPA"/>
    <property type="match status" value="1"/>
</dbReference>
<dbReference type="InterPro" id="IPR016187">
    <property type="entry name" value="CTDL_fold"/>
</dbReference>
<feature type="chain" id="PRO_5034794820" evidence="1">
    <location>
        <begin position="21"/>
        <end position="306"/>
    </location>
</feature>
<dbReference type="GeneID" id="111123780"/>
<dbReference type="RefSeq" id="XP_022322050.1">
    <property type="nucleotide sequence ID" value="XM_022466342.1"/>
</dbReference>
<dbReference type="SMART" id="SM00034">
    <property type="entry name" value="CLECT"/>
    <property type="match status" value="1"/>
</dbReference>
<feature type="domain" description="C-type lectin" evidence="2">
    <location>
        <begin position="176"/>
        <end position="302"/>
    </location>
</feature>
<reference evidence="4" key="1">
    <citation type="submission" date="2025-08" db="UniProtKB">
        <authorList>
            <consortium name="RefSeq"/>
        </authorList>
    </citation>
    <scope>IDENTIFICATION</scope>
    <source>
        <tissue evidence="4">Whole sample</tissue>
    </source>
</reference>
<dbReference type="InterPro" id="IPR050801">
    <property type="entry name" value="Ca-Dep_Lectins_ImmuneDev"/>
</dbReference>
<sequence length="306" mass="34738">MKRLVQVCTWILASFHGMQCSIHLWASEVTRFSSQFNSGSFSANQVLGNPDVYPRYGSIAGTWAQADGQLDRVHFIELKFPGKLFLNKINIFETYHAGAVVRIAAKDPQNQWVDVYNVTHAHLIRKSRKFSPKLKDVQFPVRELRIEVDCSVPRSYVEIDAVEIVGGRCPRQFTEYLNSCYLIKEDKVSANKALVRCLETGGYLVNMETPEEAVFLKNLVTEMKTGLSFFVGGRNINRRKPGGDWRWIKNGKMNKMTHFTLFAAGEPNGGDNSPEDCLAFYAPDRYKLHSNTCDYLGGYICEIDQV</sequence>
<dbReference type="InterPro" id="IPR058897">
    <property type="entry name" value="PAPPA_SD_C"/>
</dbReference>
<dbReference type="Gene3D" id="3.10.100.10">
    <property type="entry name" value="Mannose-Binding Protein A, subunit A"/>
    <property type="match status" value="1"/>
</dbReference>
<gene>
    <name evidence="4" type="primary">LOC111123780</name>
</gene>
<dbReference type="CDD" id="cd00037">
    <property type="entry name" value="CLECT"/>
    <property type="match status" value="1"/>
</dbReference>
<evidence type="ECO:0000259" key="2">
    <source>
        <dbReference type="PROSITE" id="PS50041"/>
    </source>
</evidence>